<feature type="region of interest" description="Disordered" evidence="2">
    <location>
        <begin position="115"/>
        <end position="152"/>
    </location>
</feature>
<keyword evidence="6" id="KW-1185">Reference proteome</keyword>
<dbReference type="GO" id="GO:0005783">
    <property type="term" value="C:endoplasmic reticulum"/>
    <property type="evidence" value="ECO:0007669"/>
    <property type="project" value="Ensembl"/>
</dbReference>
<dbReference type="Gene3D" id="3.40.30.50">
    <property type="entry name" value="Sep15/SelM thioredoxin-like domain, active-site redox motif"/>
    <property type="match status" value="1"/>
</dbReference>
<dbReference type="InterPro" id="IPR038219">
    <property type="entry name" value="Sep15/SelM_sf"/>
</dbReference>
<dbReference type="Proteomes" id="UP000472273">
    <property type="component" value="Unplaced"/>
</dbReference>
<sequence length="152" mass="16838">SSRFLPSLLISLILVLCAVVQFAQEGTDSPEFQCMPGIKSPRVHGSILPQQPIRLLNASPSSHNMDLKYLAGADPELILLNIQFEELQRIPLSDMSRDEINQLLQELGFYRKEKPESPVPEAFQMAPANSLPPDVEAMKKRKKKKGAGGSDL</sequence>
<dbReference type="GO" id="GO:0005794">
    <property type="term" value="C:Golgi apparatus"/>
    <property type="evidence" value="ECO:0007669"/>
    <property type="project" value="Ensembl"/>
</dbReference>
<protein>
    <submittedName>
        <fullName evidence="5">Selenoprotein M</fullName>
    </submittedName>
</protein>
<evidence type="ECO:0000256" key="3">
    <source>
        <dbReference type="SAM" id="SignalP"/>
    </source>
</evidence>
<dbReference type="AlphaFoldDB" id="A0A670ZLC2"/>
<gene>
    <name evidence="5" type="primary">SELENOM</name>
</gene>
<evidence type="ECO:0000256" key="2">
    <source>
        <dbReference type="SAM" id="MobiDB-lite"/>
    </source>
</evidence>
<proteinExistence type="inferred from homology"/>
<evidence type="ECO:0000313" key="5">
    <source>
        <dbReference type="Ensembl" id="ENSPTXP00000023540.1"/>
    </source>
</evidence>
<dbReference type="SUPFAM" id="SSF52833">
    <property type="entry name" value="Thioredoxin-like"/>
    <property type="match status" value="1"/>
</dbReference>
<dbReference type="GO" id="GO:0060612">
    <property type="term" value="P:adipose tissue development"/>
    <property type="evidence" value="ECO:0007669"/>
    <property type="project" value="Ensembl"/>
</dbReference>
<evidence type="ECO:0000313" key="6">
    <source>
        <dbReference type="Proteomes" id="UP000472273"/>
    </source>
</evidence>
<feature type="chain" id="PRO_5025691025" evidence="3">
    <location>
        <begin position="24"/>
        <end position="152"/>
    </location>
</feature>
<name>A0A670ZLC2_PSETE</name>
<feature type="domain" description="Selenoprotein F/M" evidence="4">
    <location>
        <begin position="62"/>
        <end position="109"/>
    </location>
</feature>
<reference evidence="5" key="1">
    <citation type="submission" date="2025-08" db="UniProtKB">
        <authorList>
            <consortium name="Ensembl"/>
        </authorList>
    </citation>
    <scope>IDENTIFICATION</scope>
</reference>
<dbReference type="GO" id="GO:0010269">
    <property type="term" value="P:response to selenium ion"/>
    <property type="evidence" value="ECO:0007669"/>
    <property type="project" value="Ensembl"/>
</dbReference>
<dbReference type="GO" id="GO:0035934">
    <property type="term" value="P:corticosterone secretion"/>
    <property type="evidence" value="ECO:0007669"/>
    <property type="project" value="Ensembl"/>
</dbReference>
<feature type="signal peptide" evidence="3">
    <location>
        <begin position="1"/>
        <end position="23"/>
    </location>
</feature>
<accession>A0A670ZLC2</accession>
<dbReference type="GeneTree" id="ENSGT00940000154284"/>
<dbReference type="GO" id="GO:0035264">
    <property type="term" value="P:multicellular organism growth"/>
    <property type="evidence" value="ECO:0007669"/>
    <property type="project" value="Ensembl"/>
</dbReference>
<reference evidence="5" key="2">
    <citation type="submission" date="2025-09" db="UniProtKB">
        <authorList>
            <consortium name="Ensembl"/>
        </authorList>
    </citation>
    <scope>IDENTIFICATION</scope>
</reference>
<dbReference type="Ensembl" id="ENSPTXT00000024270.1">
    <property type="protein sequence ID" value="ENSPTXP00000023540.1"/>
    <property type="gene ID" value="ENSPTXG00000016357.1"/>
</dbReference>
<keyword evidence="3" id="KW-0732">Signal</keyword>
<evidence type="ECO:0000259" key="4">
    <source>
        <dbReference type="Pfam" id="PF08806"/>
    </source>
</evidence>
<dbReference type="InterPro" id="IPR014912">
    <property type="entry name" value="Sep15_SelM_dom"/>
</dbReference>
<organism evidence="5 6">
    <name type="scientific">Pseudonaja textilis</name>
    <name type="common">Eastern brown snake</name>
    <dbReference type="NCBI Taxonomy" id="8673"/>
    <lineage>
        <taxon>Eukaryota</taxon>
        <taxon>Metazoa</taxon>
        <taxon>Chordata</taxon>
        <taxon>Craniata</taxon>
        <taxon>Vertebrata</taxon>
        <taxon>Euteleostomi</taxon>
        <taxon>Lepidosauria</taxon>
        <taxon>Squamata</taxon>
        <taxon>Bifurcata</taxon>
        <taxon>Unidentata</taxon>
        <taxon>Episquamata</taxon>
        <taxon>Toxicofera</taxon>
        <taxon>Serpentes</taxon>
        <taxon>Colubroidea</taxon>
        <taxon>Elapidae</taxon>
        <taxon>Hydrophiinae</taxon>
        <taxon>Pseudonaja</taxon>
    </lineage>
</organism>
<dbReference type="Pfam" id="PF08806">
    <property type="entry name" value="Sep15_SelM"/>
    <property type="match status" value="1"/>
</dbReference>
<dbReference type="GO" id="GO:0042445">
    <property type="term" value="P:hormone metabolic process"/>
    <property type="evidence" value="ECO:0007669"/>
    <property type="project" value="Ensembl"/>
</dbReference>
<dbReference type="InterPro" id="IPR036249">
    <property type="entry name" value="Thioredoxin-like_sf"/>
</dbReference>
<comment type="similarity">
    <text evidence="1">Belongs to the selenoprotein M/F family.</text>
</comment>
<evidence type="ECO:0000256" key="1">
    <source>
        <dbReference type="ARBA" id="ARBA00005742"/>
    </source>
</evidence>